<keyword evidence="3" id="KW-1185">Reference proteome</keyword>
<protein>
    <submittedName>
        <fullName evidence="2">Uncharacterized protein</fullName>
    </submittedName>
</protein>
<dbReference type="EMBL" id="JAVXUP010001271">
    <property type="protein sequence ID" value="KAK3013750.1"/>
    <property type="molecule type" value="Genomic_DNA"/>
</dbReference>
<evidence type="ECO:0000313" key="2">
    <source>
        <dbReference type="EMBL" id="KAK3013750.1"/>
    </source>
</evidence>
<dbReference type="PANTHER" id="PTHR31048">
    <property type="entry name" value="OS03G0233200 PROTEIN"/>
    <property type="match status" value="1"/>
</dbReference>
<organism evidence="2 3">
    <name type="scientific">Escallonia herrerae</name>
    <dbReference type="NCBI Taxonomy" id="1293975"/>
    <lineage>
        <taxon>Eukaryota</taxon>
        <taxon>Viridiplantae</taxon>
        <taxon>Streptophyta</taxon>
        <taxon>Embryophyta</taxon>
        <taxon>Tracheophyta</taxon>
        <taxon>Spermatophyta</taxon>
        <taxon>Magnoliopsida</taxon>
        <taxon>eudicotyledons</taxon>
        <taxon>Gunneridae</taxon>
        <taxon>Pentapetalae</taxon>
        <taxon>asterids</taxon>
        <taxon>campanulids</taxon>
        <taxon>Escalloniales</taxon>
        <taxon>Escalloniaceae</taxon>
        <taxon>Escallonia</taxon>
    </lineage>
</organism>
<keyword evidence="1" id="KW-0732">Signal</keyword>
<gene>
    <name evidence="2" type="ORF">RJ639_010042</name>
</gene>
<evidence type="ECO:0000256" key="1">
    <source>
        <dbReference type="SAM" id="SignalP"/>
    </source>
</evidence>
<accession>A0AA88VRM8</accession>
<dbReference type="InterPro" id="IPR037176">
    <property type="entry name" value="Osmotin/thaumatin-like_sf"/>
</dbReference>
<dbReference type="PRINTS" id="PR00347">
    <property type="entry name" value="THAUMATIN"/>
</dbReference>
<dbReference type="Gene3D" id="2.60.110.10">
    <property type="entry name" value="Thaumatin"/>
    <property type="match status" value="1"/>
</dbReference>
<feature type="signal peptide" evidence="1">
    <location>
        <begin position="1"/>
        <end position="15"/>
    </location>
</feature>
<proteinExistence type="predicted"/>
<dbReference type="Pfam" id="PF00314">
    <property type="entry name" value="Thaumatin"/>
    <property type="match status" value="1"/>
</dbReference>
<reference evidence="2" key="1">
    <citation type="submission" date="2022-12" db="EMBL/GenBank/DDBJ databases">
        <title>Draft genome assemblies for two species of Escallonia (Escalloniales).</title>
        <authorList>
            <person name="Chanderbali A."/>
            <person name="Dervinis C."/>
            <person name="Anghel I."/>
            <person name="Soltis D."/>
            <person name="Soltis P."/>
            <person name="Zapata F."/>
        </authorList>
    </citation>
    <scope>NUCLEOTIDE SEQUENCE</scope>
    <source>
        <strain evidence="2">UCBG64.0493</strain>
        <tissue evidence="2">Leaf</tissue>
    </source>
</reference>
<dbReference type="PIRSF" id="PIRSF002703">
    <property type="entry name" value="Thaumatin"/>
    <property type="match status" value="1"/>
</dbReference>
<evidence type="ECO:0000313" key="3">
    <source>
        <dbReference type="Proteomes" id="UP001188597"/>
    </source>
</evidence>
<feature type="chain" id="PRO_5041679068" evidence="1">
    <location>
        <begin position="16"/>
        <end position="134"/>
    </location>
</feature>
<name>A0AA88VRM8_9ASTE</name>
<dbReference type="InterPro" id="IPR001938">
    <property type="entry name" value="Thaumatin"/>
</dbReference>
<dbReference type="Proteomes" id="UP001188597">
    <property type="component" value="Unassembled WGS sequence"/>
</dbReference>
<dbReference type="SMART" id="SM00205">
    <property type="entry name" value="THN"/>
    <property type="match status" value="1"/>
</dbReference>
<dbReference type="SUPFAM" id="SSF49870">
    <property type="entry name" value="Osmotin, thaumatin-like protein"/>
    <property type="match status" value="1"/>
</dbReference>
<dbReference type="PROSITE" id="PS51367">
    <property type="entry name" value="THAUMATIN_2"/>
    <property type="match status" value="1"/>
</dbReference>
<dbReference type="AlphaFoldDB" id="A0AA88VRM8"/>
<feature type="non-terminal residue" evidence="2">
    <location>
        <position position="134"/>
    </location>
</feature>
<sequence length="134" mass="14421">SIFIFIFIFFTSTNAATFNIRNNSPFTGADAVPGGGRPLDSGQTWDLTSPLAPQEDVYGLEPTATSTEQVEARAKQVTATGYSIAKTTPPNTLAEFGLNQFQNQDFFDISLVDGFNVVMEFIPTSNGCTSGPRP</sequence>
<comment type="caution">
    <text evidence="2">The sequence shown here is derived from an EMBL/GenBank/DDBJ whole genome shotgun (WGS) entry which is preliminary data.</text>
</comment>